<dbReference type="Gene3D" id="6.10.140.430">
    <property type="match status" value="1"/>
</dbReference>
<dbReference type="AlphaFoldDB" id="E6QUI4"/>
<protein>
    <submittedName>
        <fullName evidence="8">DNA mismatch repair protein MutS</fullName>
    </submittedName>
</protein>
<dbReference type="NCBIfam" id="TIGR01070">
    <property type="entry name" value="mutS1"/>
    <property type="match status" value="1"/>
</dbReference>
<organism evidence="8">
    <name type="scientific">mine drainage metagenome</name>
    <dbReference type="NCBI Taxonomy" id="410659"/>
    <lineage>
        <taxon>unclassified sequences</taxon>
        <taxon>metagenomes</taxon>
        <taxon>ecological metagenomes</taxon>
    </lineage>
</organism>
<dbReference type="Pfam" id="PF01624">
    <property type="entry name" value="MutS_I"/>
    <property type="match status" value="1"/>
</dbReference>
<keyword evidence="6" id="KW-0234">DNA repair</keyword>
<keyword evidence="2" id="KW-0547">Nucleotide-binding</keyword>
<name>E6QUI4_9ZZZZ</name>
<dbReference type="GO" id="GO:0005829">
    <property type="term" value="C:cytosol"/>
    <property type="evidence" value="ECO:0007669"/>
    <property type="project" value="TreeGrafter"/>
</dbReference>
<dbReference type="FunFam" id="3.40.1170.10:FF:000001">
    <property type="entry name" value="DNA mismatch repair protein MutS"/>
    <property type="match status" value="1"/>
</dbReference>
<dbReference type="PANTHER" id="PTHR11361">
    <property type="entry name" value="DNA MISMATCH REPAIR PROTEIN MUTS FAMILY MEMBER"/>
    <property type="match status" value="1"/>
</dbReference>
<keyword evidence="4" id="KW-0067">ATP-binding</keyword>
<feature type="domain" description="DNA mismatch repair proteins mutS family" evidence="7">
    <location>
        <begin position="688"/>
        <end position="704"/>
    </location>
</feature>
<dbReference type="InterPro" id="IPR007861">
    <property type="entry name" value="DNA_mismatch_repair_MutS_clamp"/>
</dbReference>
<keyword evidence="3" id="KW-0227">DNA damage</keyword>
<evidence type="ECO:0000256" key="6">
    <source>
        <dbReference type="ARBA" id="ARBA00023204"/>
    </source>
</evidence>
<dbReference type="HAMAP" id="MF_00096">
    <property type="entry name" value="MutS"/>
    <property type="match status" value="1"/>
</dbReference>
<dbReference type="InterPro" id="IPR005748">
    <property type="entry name" value="DNA_mismatch_repair_MutS"/>
</dbReference>
<dbReference type="GO" id="GO:0006298">
    <property type="term" value="P:mismatch repair"/>
    <property type="evidence" value="ECO:0007669"/>
    <property type="project" value="InterPro"/>
</dbReference>
<dbReference type="Pfam" id="PF00488">
    <property type="entry name" value="MutS_V"/>
    <property type="match status" value="1"/>
</dbReference>
<dbReference type="PIRSF" id="PIRSF037677">
    <property type="entry name" value="DNA_mis_repair_Msh6"/>
    <property type="match status" value="1"/>
</dbReference>
<dbReference type="InterPro" id="IPR036678">
    <property type="entry name" value="MutS_con_dom_sf"/>
</dbReference>
<dbReference type="InterPro" id="IPR007695">
    <property type="entry name" value="DNA_mismatch_repair_MutS-lik_N"/>
</dbReference>
<dbReference type="Pfam" id="PF05190">
    <property type="entry name" value="MutS_IV"/>
    <property type="match status" value="1"/>
</dbReference>
<evidence type="ECO:0000313" key="8">
    <source>
        <dbReference type="EMBL" id="CBI10907.1"/>
    </source>
</evidence>
<dbReference type="Gene3D" id="3.30.420.110">
    <property type="entry name" value="MutS, connector domain"/>
    <property type="match status" value="1"/>
</dbReference>
<dbReference type="GO" id="GO:0030983">
    <property type="term" value="F:mismatched DNA binding"/>
    <property type="evidence" value="ECO:0007669"/>
    <property type="project" value="InterPro"/>
</dbReference>
<dbReference type="SMART" id="SM00533">
    <property type="entry name" value="MUTSd"/>
    <property type="match status" value="1"/>
</dbReference>
<evidence type="ECO:0000256" key="3">
    <source>
        <dbReference type="ARBA" id="ARBA00022763"/>
    </source>
</evidence>
<comment type="similarity">
    <text evidence="1">Belongs to the DNA mismatch repair MutS family.</text>
</comment>
<evidence type="ECO:0000256" key="4">
    <source>
        <dbReference type="ARBA" id="ARBA00022840"/>
    </source>
</evidence>
<dbReference type="GO" id="GO:0140664">
    <property type="term" value="F:ATP-dependent DNA damage sensor activity"/>
    <property type="evidence" value="ECO:0007669"/>
    <property type="project" value="InterPro"/>
</dbReference>
<dbReference type="PANTHER" id="PTHR11361:SF34">
    <property type="entry name" value="DNA MISMATCH REPAIR PROTEIN MSH1, MITOCHONDRIAL"/>
    <property type="match status" value="1"/>
</dbReference>
<dbReference type="InterPro" id="IPR036187">
    <property type="entry name" value="DNA_mismatch_repair_MutS_sf"/>
</dbReference>
<dbReference type="InterPro" id="IPR000432">
    <property type="entry name" value="DNA_mismatch_repair_MutS_C"/>
</dbReference>
<dbReference type="SUPFAM" id="SSF53150">
    <property type="entry name" value="DNA repair protein MutS, domain II"/>
    <property type="match status" value="1"/>
</dbReference>
<comment type="caution">
    <text evidence="8">The sequence shown here is derived from an EMBL/GenBank/DDBJ whole genome shotgun (WGS) entry which is preliminary data.</text>
</comment>
<evidence type="ECO:0000256" key="2">
    <source>
        <dbReference type="ARBA" id="ARBA00022741"/>
    </source>
</evidence>
<accession>E6QUI4</accession>
<dbReference type="GO" id="GO:0005524">
    <property type="term" value="F:ATP binding"/>
    <property type="evidence" value="ECO:0007669"/>
    <property type="project" value="UniProtKB-KW"/>
</dbReference>
<gene>
    <name evidence="8" type="primary">mutS</name>
    <name evidence="8" type="ORF">CARN7_1710</name>
</gene>
<dbReference type="EMBL" id="CABR01000112">
    <property type="protein sequence ID" value="CBI10907.1"/>
    <property type="molecule type" value="Genomic_DNA"/>
</dbReference>
<dbReference type="Gene3D" id="1.10.1420.10">
    <property type="match status" value="2"/>
</dbReference>
<reference evidence="8" key="1">
    <citation type="submission" date="2009-10" db="EMBL/GenBank/DDBJ databases">
        <title>Diversity of trophic interactions inside an arsenic-rich microbial ecosystem.</title>
        <authorList>
            <person name="Bertin P.N."/>
            <person name="Heinrich-Salmeron A."/>
            <person name="Pelletier E."/>
            <person name="Goulhen-Chollet F."/>
            <person name="Arsene-Ploetze F."/>
            <person name="Gallien S."/>
            <person name="Calteau A."/>
            <person name="Vallenet D."/>
            <person name="Casiot C."/>
            <person name="Chane-Woon-Ming B."/>
            <person name="Giloteaux L."/>
            <person name="Barakat M."/>
            <person name="Bonnefoy V."/>
            <person name="Bruneel O."/>
            <person name="Chandler M."/>
            <person name="Cleiss J."/>
            <person name="Duran R."/>
            <person name="Elbaz-Poulichet F."/>
            <person name="Fonknechten N."/>
            <person name="Lauga B."/>
            <person name="Mornico D."/>
            <person name="Ortet P."/>
            <person name="Schaeffer C."/>
            <person name="Siguier P."/>
            <person name="Alexander Thil Smith A."/>
            <person name="Van Dorsselaer A."/>
            <person name="Weissenbach J."/>
            <person name="Medigue C."/>
            <person name="Le Paslier D."/>
        </authorList>
    </citation>
    <scope>NUCLEOTIDE SEQUENCE</scope>
</reference>
<keyword evidence="5" id="KW-0238">DNA-binding</keyword>
<dbReference type="InterPro" id="IPR017261">
    <property type="entry name" value="DNA_mismatch_repair_MutS/MSH"/>
</dbReference>
<dbReference type="Pfam" id="PF05192">
    <property type="entry name" value="MutS_III"/>
    <property type="match status" value="1"/>
</dbReference>
<dbReference type="SUPFAM" id="SSF55271">
    <property type="entry name" value="DNA repair protein MutS, domain I"/>
    <property type="match status" value="1"/>
</dbReference>
<dbReference type="InterPro" id="IPR007696">
    <property type="entry name" value="DNA_mismatch_repair_MutS_core"/>
</dbReference>
<dbReference type="Pfam" id="PF05188">
    <property type="entry name" value="MutS_II"/>
    <property type="match status" value="1"/>
</dbReference>
<dbReference type="InterPro" id="IPR016151">
    <property type="entry name" value="DNA_mismatch_repair_MutS_N"/>
</dbReference>
<dbReference type="InterPro" id="IPR007860">
    <property type="entry name" value="DNA_mmatch_repair_MutS_con_dom"/>
</dbReference>
<dbReference type="InterPro" id="IPR045076">
    <property type="entry name" value="MutS"/>
</dbReference>
<dbReference type="Gene3D" id="3.40.50.300">
    <property type="entry name" value="P-loop containing nucleotide triphosphate hydrolases"/>
    <property type="match status" value="1"/>
</dbReference>
<proteinExistence type="inferred from homology"/>
<dbReference type="FunFam" id="3.40.50.300:FF:000870">
    <property type="entry name" value="MutS protein homolog 4"/>
    <property type="match status" value="1"/>
</dbReference>
<evidence type="ECO:0000256" key="1">
    <source>
        <dbReference type="ARBA" id="ARBA00006271"/>
    </source>
</evidence>
<dbReference type="SUPFAM" id="SSF52540">
    <property type="entry name" value="P-loop containing nucleoside triphosphate hydrolases"/>
    <property type="match status" value="1"/>
</dbReference>
<evidence type="ECO:0000256" key="5">
    <source>
        <dbReference type="ARBA" id="ARBA00023125"/>
    </source>
</evidence>
<dbReference type="NCBIfam" id="NF003810">
    <property type="entry name" value="PRK05399.1"/>
    <property type="match status" value="1"/>
</dbReference>
<dbReference type="SUPFAM" id="SSF48334">
    <property type="entry name" value="DNA repair protein MutS, domain III"/>
    <property type="match status" value="1"/>
</dbReference>
<dbReference type="PROSITE" id="PS00486">
    <property type="entry name" value="DNA_MISMATCH_REPAIR_2"/>
    <property type="match status" value="1"/>
</dbReference>
<sequence length="850" mass="94374">MNQIEINGVEKHTPMMQQYLRIKAEHTDKLLFYRMGDFYELFFEDAERAAKLLGITLTSRGSSAGKPISMAGVPFHAADAYLAKLVKLGLSVAICEQLGDPATSKGPVDRAVKRIVTPGTLTDAALLDERRDSLLLCLFPESDEHIGLAWLNLSSGIFSLAVCTADDVSGWLERLSPAEILLPDNAQIAIRTGIESVRKLPANEFEAKAARLRLSNQCPVDDISTFPDAAIIAAGTLLTYAHATQCNQLPHIQHISLDAQHRYVNMDAATQRNLEISQTLQGEDAPTLLSLLDTCANNMGSRHLRHWLHHPLRDRVILRGRQAAIAHLRLKHAQSHAAHTRLRGMADIERISARIALKNARPRDLSGLREVLSRLEILQDLLQQLAPTPFIAELMAHCAPQHELYQLLCRAIRDEPANNLREGGVMATGYDAELDELRGLQQNSAAYLLEMEARERERTGIATLRIEYNRVHGYYIELSQLQSQYAPEDYTRRQTLKNAERYITPELKAFEDRALSASERALSHEKLLFEQLLDILQPEVPHILSLARALAQVDVLCTLAERADHLNFCPVTYTDDAIIDIRAGRHPVVESRVDTFIPNDLSLSRNRQMLLITGPNMGGKSTYMRQTAIIVLLACCGCPVPAQQARIGDIDQIFTRIGSSDDLAGGRSTFMVEMTEAAHILRHATDKSLVLLDEIGRGTATFDGLALAWAIAEHLAQSAYTLFATHYVELTQLPELHANIANVHVEALEHQHKIVFMRHIKDGPASKSYGLQVAALAGVPATVIRAAQLKMNELERTEHVINPQTELFAPQHELPPITHPALTALSQAEPDQLSPKDALELLYHLKSLTA</sequence>
<evidence type="ECO:0000259" key="7">
    <source>
        <dbReference type="PROSITE" id="PS00486"/>
    </source>
</evidence>
<dbReference type="InterPro" id="IPR027417">
    <property type="entry name" value="P-loop_NTPase"/>
</dbReference>
<dbReference type="SMART" id="SM00534">
    <property type="entry name" value="MUTSac"/>
    <property type="match status" value="1"/>
</dbReference>
<dbReference type="Gene3D" id="3.40.1170.10">
    <property type="entry name" value="DNA repair protein MutS, domain I"/>
    <property type="match status" value="1"/>
</dbReference>